<organism evidence="1 2">
    <name type="scientific">Mycoplasmopsis columboralis</name>
    <dbReference type="NCBI Taxonomy" id="171282"/>
    <lineage>
        <taxon>Bacteria</taxon>
        <taxon>Bacillati</taxon>
        <taxon>Mycoplasmatota</taxon>
        <taxon>Mycoplasmoidales</taxon>
        <taxon>Metamycoplasmataceae</taxon>
        <taxon>Mycoplasmopsis</taxon>
    </lineage>
</organism>
<evidence type="ECO:0000313" key="1">
    <source>
        <dbReference type="EMBL" id="VEU76268.1"/>
    </source>
</evidence>
<dbReference type="OrthoDB" id="9769796at2"/>
<name>A0A449B6Y2_9BACT</name>
<sequence>MKKVKIGVVAEYNPFHNGHIYQLNWIKKQFPNSRIYVAMSYRYSQRGEFICMSWNKRKKYAKKYGANKFIKLKMNISSQAAHIFARESVLKLAKKGINYLVFGSEIGDATYLVNIATILKNNNAQYNQLVKKYLKQKGLSFPRATNLALQELTNEDISMPNDILGIEYIKTIVNENLNIVPIALKRTIDFHAQETVNNFASATKLREMIKSKQDISKYTPVKISDIKFKDIASTYQRFQKIISKTPAKEIAKYKMISEGMENLFKKQINSPDYESFIKNCTSKRYTSARIKRAYLFVLHKIKK</sequence>
<reference evidence="1 2" key="1">
    <citation type="submission" date="2019-01" db="EMBL/GenBank/DDBJ databases">
        <authorList>
            <consortium name="Pathogen Informatics"/>
        </authorList>
    </citation>
    <scope>NUCLEOTIDE SEQUENCE [LARGE SCALE GENOMIC DNA]</scope>
    <source>
        <strain evidence="1 2">NCTC10179</strain>
    </source>
</reference>
<dbReference type="Gene3D" id="3.40.50.620">
    <property type="entry name" value="HUPs"/>
    <property type="match status" value="1"/>
</dbReference>
<evidence type="ECO:0000313" key="2">
    <source>
        <dbReference type="Proteomes" id="UP000289497"/>
    </source>
</evidence>
<dbReference type="Pfam" id="PF05636">
    <property type="entry name" value="HIGH_NTase1"/>
    <property type="match status" value="1"/>
</dbReference>
<dbReference type="EMBL" id="LR215039">
    <property type="protein sequence ID" value="VEU76268.1"/>
    <property type="molecule type" value="Genomic_DNA"/>
</dbReference>
<proteinExistence type="predicted"/>
<dbReference type="AlphaFoldDB" id="A0A449B6Y2"/>
<accession>A0A449B6Y2</accession>
<gene>
    <name evidence="1" type="ORF">NCTC10179_00442</name>
</gene>
<dbReference type="InterPro" id="IPR014729">
    <property type="entry name" value="Rossmann-like_a/b/a_fold"/>
</dbReference>
<dbReference type="NCBIfam" id="NF010192">
    <property type="entry name" value="PRK13671.1"/>
    <property type="match status" value="1"/>
</dbReference>
<dbReference type="Proteomes" id="UP000289497">
    <property type="component" value="Chromosome"/>
</dbReference>
<dbReference type="KEGG" id="mcou:NCTC10179_00442"/>
<dbReference type="PANTHER" id="PTHR37825:SF1">
    <property type="entry name" value="TRNA(MET) CYTIDINE ACETATE LIGASE"/>
    <property type="match status" value="1"/>
</dbReference>
<protein>
    <submittedName>
        <fullName evidence="1">Protein of uncharacterized function (DUF795)</fullName>
    </submittedName>
</protein>
<dbReference type="SUPFAM" id="SSF52374">
    <property type="entry name" value="Nucleotidylyl transferase"/>
    <property type="match status" value="1"/>
</dbReference>
<dbReference type="RefSeq" id="WP_036434836.1">
    <property type="nucleotide sequence ID" value="NZ_LR215039.1"/>
</dbReference>
<dbReference type="PANTHER" id="PTHR37825">
    <property type="entry name" value="TRNA(MET) CYTIDINE ACETATE LIGASE"/>
    <property type="match status" value="1"/>
</dbReference>
<dbReference type="InterPro" id="IPR008513">
    <property type="entry name" value="tRNA(Met)_cyd_acetate_ligase"/>
</dbReference>
<keyword evidence="2" id="KW-1185">Reference proteome</keyword>